<evidence type="ECO:0000313" key="12">
    <source>
        <dbReference type="Proteomes" id="UP000199758"/>
    </source>
</evidence>
<dbReference type="AlphaFoldDB" id="A0A1M5RLJ6"/>
<dbReference type="InterPro" id="IPR050790">
    <property type="entry name" value="ExbB/TolQ_transport"/>
</dbReference>
<dbReference type="PANTHER" id="PTHR30625:SF15">
    <property type="entry name" value="BIOPOLYMER TRANSPORT PROTEIN EXBB"/>
    <property type="match status" value="1"/>
</dbReference>
<proteinExistence type="inferred from homology"/>
<dbReference type="GO" id="GO:0017038">
    <property type="term" value="P:protein import"/>
    <property type="evidence" value="ECO:0007669"/>
    <property type="project" value="TreeGrafter"/>
</dbReference>
<accession>A0A1M5RLJ6</accession>
<sequence length="214" mass="23052">MEFFNHVIRFFQGGGAFMYPIALVLAMAVAVAVERMIFLRKTESENRSLWARVAPLLKSGDLAQAEALAAGSDTAIGKLIQTGFAQARIDNRRSEVEIATEEGLMEVLPAIERRTHYLATFSNMSTLLGLLGTVLGLIGAFAALGNADPAEKADLLSAGISEAMNCTAFGLMVAIPSLLIHAWLQSRTTELVDTLESVCSRLVSAVCNRKHVAR</sequence>
<keyword evidence="12" id="KW-1185">Reference proteome</keyword>
<comment type="similarity">
    <text evidence="8">Belongs to the exbB/tolQ family.</text>
</comment>
<evidence type="ECO:0000256" key="6">
    <source>
        <dbReference type="ARBA" id="ARBA00022989"/>
    </source>
</evidence>
<keyword evidence="2 8" id="KW-0813">Transport</keyword>
<organism evidence="11 12">
    <name type="scientific">Hydrocarboniphaga daqingensis</name>
    <dbReference type="NCBI Taxonomy" id="490188"/>
    <lineage>
        <taxon>Bacteria</taxon>
        <taxon>Pseudomonadati</taxon>
        <taxon>Pseudomonadota</taxon>
        <taxon>Gammaproteobacteria</taxon>
        <taxon>Nevskiales</taxon>
        <taxon>Nevskiaceae</taxon>
        <taxon>Hydrocarboniphaga</taxon>
    </lineage>
</organism>
<reference evidence="11 12" key="1">
    <citation type="submission" date="2016-11" db="EMBL/GenBank/DDBJ databases">
        <authorList>
            <person name="Jaros S."/>
            <person name="Januszkiewicz K."/>
            <person name="Wedrychowicz H."/>
        </authorList>
    </citation>
    <scope>NUCLEOTIDE SEQUENCE [LARGE SCALE GENOMIC DNA]</scope>
    <source>
        <strain evidence="11 12">CGMCC 1.7049</strain>
    </source>
</reference>
<evidence type="ECO:0000256" key="7">
    <source>
        <dbReference type="ARBA" id="ARBA00023136"/>
    </source>
</evidence>
<feature type="transmembrane region" description="Helical" evidence="9">
    <location>
        <begin position="17"/>
        <end position="38"/>
    </location>
</feature>
<dbReference type="RefSeq" id="WP_072898955.1">
    <property type="nucleotide sequence ID" value="NZ_FQWZ01000008.1"/>
</dbReference>
<dbReference type="EMBL" id="FQWZ01000008">
    <property type="protein sequence ID" value="SHH27202.1"/>
    <property type="molecule type" value="Genomic_DNA"/>
</dbReference>
<evidence type="ECO:0000256" key="9">
    <source>
        <dbReference type="SAM" id="Phobius"/>
    </source>
</evidence>
<evidence type="ECO:0000256" key="8">
    <source>
        <dbReference type="RuleBase" id="RU004057"/>
    </source>
</evidence>
<evidence type="ECO:0000256" key="4">
    <source>
        <dbReference type="ARBA" id="ARBA00022692"/>
    </source>
</evidence>
<keyword evidence="6 9" id="KW-1133">Transmembrane helix</keyword>
<feature type="transmembrane region" description="Helical" evidence="9">
    <location>
        <begin position="167"/>
        <end position="184"/>
    </location>
</feature>
<dbReference type="PANTHER" id="PTHR30625">
    <property type="entry name" value="PROTEIN TOLQ"/>
    <property type="match status" value="1"/>
</dbReference>
<evidence type="ECO:0000256" key="5">
    <source>
        <dbReference type="ARBA" id="ARBA00022927"/>
    </source>
</evidence>
<evidence type="ECO:0000313" key="11">
    <source>
        <dbReference type="EMBL" id="SHH27202.1"/>
    </source>
</evidence>
<evidence type="ECO:0000259" key="10">
    <source>
        <dbReference type="Pfam" id="PF01618"/>
    </source>
</evidence>
<feature type="transmembrane region" description="Helical" evidence="9">
    <location>
        <begin position="127"/>
        <end position="147"/>
    </location>
</feature>
<dbReference type="STRING" id="490188.SAMN04488068_3080"/>
<protein>
    <submittedName>
        <fullName evidence="11">Biopolymer transport protein ExbB</fullName>
    </submittedName>
</protein>
<evidence type="ECO:0000256" key="3">
    <source>
        <dbReference type="ARBA" id="ARBA00022475"/>
    </source>
</evidence>
<name>A0A1M5RLJ6_9GAMM</name>
<keyword evidence="7 9" id="KW-0472">Membrane</keyword>
<dbReference type="Pfam" id="PF01618">
    <property type="entry name" value="MotA_ExbB"/>
    <property type="match status" value="1"/>
</dbReference>
<keyword evidence="4 9" id="KW-0812">Transmembrane</keyword>
<evidence type="ECO:0000256" key="2">
    <source>
        <dbReference type="ARBA" id="ARBA00022448"/>
    </source>
</evidence>
<keyword evidence="3" id="KW-1003">Cell membrane</keyword>
<dbReference type="InterPro" id="IPR002898">
    <property type="entry name" value="MotA_ExbB_proton_chnl"/>
</dbReference>
<comment type="subcellular location">
    <subcellularLocation>
        <location evidence="1">Cell membrane</location>
        <topology evidence="1">Multi-pass membrane protein</topology>
    </subcellularLocation>
    <subcellularLocation>
        <location evidence="8">Membrane</location>
        <topology evidence="8">Multi-pass membrane protein</topology>
    </subcellularLocation>
</comment>
<keyword evidence="5 8" id="KW-0653">Protein transport</keyword>
<feature type="domain" description="MotA/TolQ/ExbB proton channel" evidence="10">
    <location>
        <begin position="74"/>
        <end position="196"/>
    </location>
</feature>
<dbReference type="GO" id="GO:0005886">
    <property type="term" value="C:plasma membrane"/>
    <property type="evidence" value="ECO:0007669"/>
    <property type="project" value="UniProtKB-SubCell"/>
</dbReference>
<dbReference type="Proteomes" id="UP000199758">
    <property type="component" value="Unassembled WGS sequence"/>
</dbReference>
<gene>
    <name evidence="11" type="ORF">SAMN04488068_3080</name>
</gene>
<evidence type="ECO:0000256" key="1">
    <source>
        <dbReference type="ARBA" id="ARBA00004651"/>
    </source>
</evidence>
<dbReference type="OrthoDB" id="5728265at2"/>